<dbReference type="Pfam" id="PF00881">
    <property type="entry name" value="Nitroreductase"/>
    <property type="match status" value="1"/>
</dbReference>
<feature type="domain" description="Nitroreductase" evidence="9">
    <location>
        <begin position="8"/>
        <end position="162"/>
    </location>
</feature>
<evidence type="ECO:0000256" key="8">
    <source>
        <dbReference type="PIRSR" id="PIRSR000232-1"/>
    </source>
</evidence>
<keyword evidence="3 7" id="KW-0288">FMN</keyword>
<evidence type="ECO:0000256" key="3">
    <source>
        <dbReference type="ARBA" id="ARBA00022643"/>
    </source>
</evidence>
<dbReference type="AlphaFoldDB" id="A0A829YKU8"/>
<feature type="binding site" description="in other chain" evidence="8">
    <location>
        <begin position="132"/>
        <end position="134"/>
    </location>
    <ligand>
        <name>FMN</name>
        <dbReference type="ChEBI" id="CHEBI:58210"/>
        <note>ligand shared between dimeric partners</note>
    </ligand>
</feature>
<feature type="binding site" evidence="8">
    <location>
        <position position="39"/>
    </location>
    <ligand>
        <name>FMN</name>
        <dbReference type="ChEBI" id="CHEBI:58210"/>
        <note>ligand shared between dimeric partners</note>
    </ligand>
</feature>
<keyword evidence="6 7" id="KW-0520">NAD</keyword>
<organism evidence="10 11">
    <name type="scientific">Steroidobacter agaridevorans</name>
    <dbReference type="NCBI Taxonomy" id="2695856"/>
    <lineage>
        <taxon>Bacteria</taxon>
        <taxon>Pseudomonadati</taxon>
        <taxon>Pseudomonadota</taxon>
        <taxon>Gammaproteobacteria</taxon>
        <taxon>Steroidobacterales</taxon>
        <taxon>Steroidobacteraceae</taxon>
        <taxon>Steroidobacter</taxon>
    </lineage>
</organism>
<protein>
    <recommendedName>
        <fullName evidence="7">Putative NAD(P)H nitroreductase</fullName>
        <ecNumber evidence="7">1.-.-.-</ecNumber>
    </recommendedName>
</protein>
<comment type="similarity">
    <text evidence="1 7">Belongs to the nitroreductase family.</text>
</comment>
<gene>
    <name evidence="10" type="ORF">GCM10011487_53880</name>
</gene>
<evidence type="ECO:0000256" key="2">
    <source>
        <dbReference type="ARBA" id="ARBA00022630"/>
    </source>
</evidence>
<dbReference type="RefSeq" id="WP_161815009.1">
    <property type="nucleotide sequence ID" value="NZ_BLJN01000006.1"/>
</dbReference>
<dbReference type="CDD" id="cd02135">
    <property type="entry name" value="YdjA-like"/>
    <property type="match status" value="1"/>
</dbReference>
<evidence type="ECO:0000256" key="4">
    <source>
        <dbReference type="ARBA" id="ARBA00022857"/>
    </source>
</evidence>
<dbReference type="EC" id="1.-.-.-" evidence="7"/>
<dbReference type="InterPro" id="IPR029479">
    <property type="entry name" value="Nitroreductase"/>
</dbReference>
<feature type="binding site" evidence="8">
    <location>
        <position position="35"/>
    </location>
    <ligand>
        <name>FMN</name>
        <dbReference type="ChEBI" id="CHEBI:58210"/>
        <note>ligand shared between dimeric partners</note>
    </ligand>
</feature>
<dbReference type="InterPro" id="IPR052530">
    <property type="entry name" value="NAD(P)H_nitroreductase"/>
</dbReference>
<dbReference type="InterPro" id="IPR026021">
    <property type="entry name" value="YdjA-like"/>
</dbReference>
<feature type="binding site" description="in other chain" evidence="8">
    <location>
        <begin position="10"/>
        <end position="12"/>
    </location>
    <ligand>
        <name>FMN</name>
        <dbReference type="ChEBI" id="CHEBI:58210"/>
        <note>ligand shared between dimeric partners</note>
    </ligand>
</feature>
<keyword evidence="2 7" id="KW-0285">Flavoprotein</keyword>
<reference evidence="11" key="1">
    <citation type="submission" date="2020-01" db="EMBL/GenBank/DDBJ databases">
        <title>'Steroidobacter agaridevorans' sp. nov., agar-degrading bacteria isolated from rhizosphere soils.</title>
        <authorList>
            <person name="Ikenaga M."/>
            <person name="Kataoka M."/>
            <person name="Murouchi A."/>
            <person name="Katsuragi S."/>
            <person name="Sakai M."/>
        </authorList>
    </citation>
    <scope>NUCLEOTIDE SEQUENCE [LARGE SCALE GENOMIC DNA]</scope>
    <source>
        <strain evidence="11">YU21-B</strain>
    </source>
</reference>
<evidence type="ECO:0000256" key="5">
    <source>
        <dbReference type="ARBA" id="ARBA00023002"/>
    </source>
</evidence>
<dbReference type="Proteomes" id="UP000445000">
    <property type="component" value="Unassembled WGS sequence"/>
</dbReference>
<comment type="cofactor">
    <cofactor evidence="8">
        <name>FMN</name>
        <dbReference type="ChEBI" id="CHEBI:58210"/>
    </cofactor>
    <text evidence="8">Binds 1 FMN per subunit.</text>
</comment>
<keyword evidence="5 7" id="KW-0560">Oxidoreductase</keyword>
<evidence type="ECO:0000313" key="11">
    <source>
        <dbReference type="Proteomes" id="UP000445000"/>
    </source>
</evidence>
<dbReference type="PANTHER" id="PTHR43821:SF1">
    <property type="entry name" value="NAD(P)H NITROREDUCTASE YDJA-RELATED"/>
    <property type="match status" value="1"/>
</dbReference>
<dbReference type="EMBL" id="BLJN01000006">
    <property type="protein sequence ID" value="GFE83388.1"/>
    <property type="molecule type" value="Genomic_DNA"/>
</dbReference>
<keyword evidence="11" id="KW-1185">Reference proteome</keyword>
<evidence type="ECO:0000256" key="6">
    <source>
        <dbReference type="ARBA" id="ARBA00023027"/>
    </source>
</evidence>
<dbReference type="GO" id="GO:0016491">
    <property type="term" value="F:oxidoreductase activity"/>
    <property type="evidence" value="ECO:0007669"/>
    <property type="project" value="UniProtKB-UniRule"/>
</dbReference>
<proteinExistence type="inferred from homology"/>
<dbReference type="PANTHER" id="PTHR43821">
    <property type="entry name" value="NAD(P)H NITROREDUCTASE YDJA-RELATED"/>
    <property type="match status" value="1"/>
</dbReference>
<sequence>MDLLEGIQSRTSPLKLAAPAPSAAQVEQIIRAGTRAPDHGRLRPWRFTVFEGAAREKLGEAMANSLRARVPGSTQEHLDAEKGKAMRAPVVIIVGARISKGKIPEIEQVCATAAAVQNMLLAAQALGFGAQWKTGAAAYDAGVKALCALAPEDHIVAIVYLGTVTSPGPLVEAPVDIKRL</sequence>
<keyword evidence="4 7" id="KW-0521">NADP</keyword>
<evidence type="ECO:0000313" key="10">
    <source>
        <dbReference type="EMBL" id="GFE83388.1"/>
    </source>
</evidence>
<evidence type="ECO:0000256" key="1">
    <source>
        <dbReference type="ARBA" id="ARBA00007118"/>
    </source>
</evidence>
<evidence type="ECO:0000259" key="9">
    <source>
        <dbReference type="Pfam" id="PF00881"/>
    </source>
</evidence>
<evidence type="ECO:0000256" key="7">
    <source>
        <dbReference type="PIRNR" id="PIRNR000232"/>
    </source>
</evidence>
<dbReference type="PIRSF" id="PIRSF000232">
    <property type="entry name" value="YdjA"/>
    <property type="match status" value="1"/>
</dbReference>
<dbReference type="InterPro" id="IPR000415">
    <property type="entry name" value="Nitroreductase-like"/>
</dbReference>
<comment type="caution">
    <text evidence="10">The sequence shown here is derived from an EMBL/GenBank/DDBJ whole genome shotgun (WGS) entry which is preliminary data.</text>
</comment>
<accession>A0A829YKU8</accession>
<dbReference type="Gene3D" id="3.40.109.10">
    <property type="entry name" value="NADH Oxidase"/>
    <property type="match status" value="1"/>
</dbReference>
<name>A0A829YKU8_9GAMM</name>
<dbReference type="SUPFAM" id="SSF55469">
    <property type="entry name" value="FMN-dependent nitroreductase-like"/>
    <property type="match status" value="1"/>
</dbReference>